<dbReference type="Proteomes" id="UP000054217">
    <property type="component" value="Unassembled WGS sequence"/>
</dbReference>
<reference evidence="2" key="2">
    <citation type="submission" date="2015-01" db="EMBL/GenBank/DDBJ databases">
        <title>Evolutionary Origins and Diversification of the Mycorrhizal Mutualists.</title>
        <authorList>
            <consortium name="DOE Joint Genome Institute"/>
            <consortium name="Mycorrhizal Genomics Consortium"/>
            <person name="Kohler A."/>
            <person name="Kuo A."/>
            <person name="Nagy L.G."/>
            <person name="Floudas D."/>
            <person name="Copeland A."/>
            <person name="Barry K.W."/>
            <person name="Cichocki N."/>
            <person name="Veneault-Fourrey C."/>
            <person name="LaButti K."/>
            <person name="Lindquist E.A."/>
            <person name="Lipzen A."/>
            <person name="Lundell T."/>
            <person name="Morin E."/>
            <person name="Murat C."/>
            <person name="Riley R."/>
            <person name="Ohm R."/>
            <person name="Sun H."/>
            <person name="Tunlid A."/>
            <person name="Henrissat B."/>
            <person name="Grigoriev I.V."/>
            <person name="Hibbett D.S."/>
            <person name="Martin F."/>
        </authorList>
    </citation>
    <scope>NUCLEOTIDE SEQUENCE [LARGE SCALE GENOMIC DNA]</scope>
    <source>
        <strain evidence="2">Marx 270</strain>
    </source>
</reference>
<protein>
    <submittedName>
        <fullName evidence="1">Uncharacterized protein</fullName>
    </submittedName>
</protein>
<sequence length="158" mass="18005">MSKYMLKEHPLLGLNEDGFKLEMLCINDYSGWHKNHFTPSSKLKGNKRKSDPAHSMNVHVKWPKELPAEEMQSLILKPSNADIGRPFAVLIKFHHTCLSCHNLNKENEFPLQNPLMNVFGLNGVTKKVPLAPSQSEMNMNMELLMSTTSVKGEKKMKM</sequence>
<keyword evidence="2" id="KW-1185">Reference proteome</keyword>
<evidence type="ECO:0000313" key="2">
    <source>
        <dbReference type="Proteomes" id="UP000054217"/>
    </source>
</evidence>
<reference evidence="1 2" key="1">
    <citation type="submission" date="2014-04" db="EMBL/GenBank/DDBJ databases">
        <authorList>
            <consortium name="DOE Joint Genome Institute"/>
            <person name="Kuo A."/>
            <person name="Kohler A."/>
            <person name="Costa M.D."/>
            <person name="Nagy L.G."/>
            <person name="Floudas D."/>
            <person name="Copeland A."/>
            <person name="Barry K.W."/>
            <person name="Cichocki N."/>
            <person name="Veneault-Fourrey C."/>
            <person name="LaButti K."/>
            <person name="Lindquist E.A."/>
            <person name="Lipzen A."/>
            <person name="Lundell T."/>
            <person name="Morin E."/>
            <person name="Murat C."/>
            <person name="Sun H."/>
            <person name="Tunlid A."/>
            <person name="Henrissat B."/>
            <person name="Grigoriev I.V."/>
            <person name="Hibbett D.S."/>
            <person name="Martin F."/>
            <person name="Nordberg H.P."/>
            <person name="Cantor M.N."/>
            <person name="Hua S.X."/>
        </authorList>
    </citation>
    <scope>NUCLEOTIDE SEQUENCE [LARGE SCALE GENOMIC DNA]</scope>
    <source>
        <strain evidence="1 2">Marx 270</strain>
    </source>
</reference>
<dbReference type="HOGENOM" id="CLU_1670104_0_0_1"/>
<organism evidence="1 2">
    <name type="scientific">Pisolithus tinctorius Marx 270</name>
    <dbReference type="NCBI Taxonomy" id="870435"/>
    <lineage>
        <taxon>Eukaryota</taxon>
        <taxon>Fungi</taxon>
        <taxon>Dikarya</taxon>
        <taxon>Basidiomycota</taxon>
        <taxon>Agaricomycotina</taxon>
        <taxon>Agaricomycetes</taxon>
        <taxon>Agaricomycetidae</taxon>
        <taxon>Boletales</taxon>
        <taxon>Sclerodermatineae</taxon>
        <taxon>Pisolithaceae</taxon>
        <taxon>Pisolithus</taxon>
    </lineage>
</organism>
<dbReference type="AlphaFoldDB" id="A0A0C3IS71"/>
<gene>
    <name evidence="1" type="ORF">M404DRAFT_10327</name>
</gene>
<evidence type="ECO:0000313" key="1">
    <source>
        <dbReference type="EMBL" id="KIN99752.1"/>
    </source>
</evidence>
<dbReference type="OrthoDB" id="2685335at2759"/>
<dbReference type="InParanoid" id="A0A0C3IS71"/>
<dbReference type="EMBL" id="KN832002">
    <property type="protein sequence ID" value="KIN99752.1"/>
    <property type="molecule type" value="Genomic_DNA"/>
</dbReference>
<proteinExistence type="predicted"/>
<accession>A0A0C3IS71</accession>
<name>A0A0C3IS71_PISTI</name>